<dbReference type="PANTHER" id="PTHR43380">
    <property type="entry name" value="2-OXOISOVALERATE DEHYDROGENASE SUBUNIT ALPHA, MITOCHONDRIAL"/>
    <property type="match status" value="1"/>
</dbReference>
<dbReference type="EMBL" id="CP142434">
    <property type="protein sequence ID" value="XBC48252.1"/>
    <property type="molecule type" value="Genomic_DNA"/>
</dbReference>
<accession>A0AB74TZN5</accession>
<dbReference type="AlphaFoldDB" id="A0AB74TZN5"/>
<comment type="similarity">
    <text evidence="4">Belongs to the BCKDHA family.</text>
</comment>
<name>A0AB74TZN5_9LACT</name>
<dbReference type="EMBL" id="CP142436">
    <property type="protein sequence ID" value="XBC51991.1"/>
    <property type="molecule type" value="Genomic_DNA"/>
</dbReference>
<dbReference type="CDD" id="cd02000">
    <property type="entry name" value="TPP_E1_PDC_ADC_BCADC"/>
    <property type="match status" value="1"/>
</dbReference>
<organism evidence="7">
    <name type="scientific">Dolosigranulum savutiense</name>
    <dbReference type="NCBI Taxonomy" id="3110288"/>
    <lineage>
        <taxon>Bacteria</taxon>
        <taxon>Bacillati</taxon>
        <taxon>Bacillota</taxon>
        <taxon>Bacilli</taxon>
        <taxon>Lactobacillales</taxon>
        <taxon>Carnobacteriaceae</taxon>
        <taxon>Dolosigranulum</taxon>
    </lineage>
</organism>
<gene>
    <name evidence="7" type="ORF">VUQ07_02585</name>
    <name evidence="6" type="ORF">VUQ09_02380</name>
</gene>
<evidence type="ECO:0000259" key="5">
    <source>
        <dbReference type="Pfam" id="PF00676"/>
    </source>
</evidence>
<dbReference type="SUPFAM" id="SSF52518">
    <property type="entry name" value="Thiamin diphosphate-binding fold (THDP-binding)"/>
    <property type="match status" value="1"/>
</dbReference>
<protein>
    <recommendedName>
        <fullName evidence="4">2-oxoisovalerate dehydrogenase subunit alpha</fullName>
        <ecNumber evidence="4">1.2.4.4</ecNumber>
    </recommendedName>
    <alternativeName>
        <fullName evidence="4">Branched-chain alpha-keto acid dehydrogenase E1 component alpha chain</fullName>
    </alternativeName>
</protein>
<comment type="cofactor">
    <cofactor evidence="1 4">
        <name>thiamine diphosphate</name>
        <dbReference type="ChEBI" id="CHEBI:58937"/>
    </cofactor>
</comment>
<dbReference type="Pfam" id="PF00676">
    <property type="entry name" value="E1_dh"/>
    <property type="match status" value="1"/>
</dbReference>
<evidence type="ECO:0000256" key="4">
    <source>
        <dbReference type="RuleBase" id="RU365014"/>
    </source>
</evidence>
<evidence type="ECO:0000313" key="7">
    <source>
        <dbReference type="EMBL" id="XBC51991.1"/>
    </source>
</evidence>
<evidence type="ECO:0000256" key="1">
    <source>
        <dbReference type="ARBA" id="ARBA00001964"/>
    </source>
</evidence>
<reference evidence="7" key="1">
    <citation type="submission" date="2023-12" db="EMBL/GenBank/DDBJ databases">
        <title>Dolosigranulum savutii sp. nov. isolated from human upper respiratory samples collected in Botswana.</title>
        <authorList>
            <person name="Kelly M.S."/>
        </authorList>
    </citation>
    <scope>NUCLEOTIDE SEQUENCE</scope>
    <source>
        <strain evidence="7">MSK211</strain>
        <strain evidence="6">MSK312</strain>
    </source>
</reference>
<evidence type="ECO:0000256" key="2">
    <source>
        <dbReference type="ARBA" id="ARBA00023002"/>
    </source>
</evidence>
<evidence type="ECO:0000313" key="6">
    <source>
        <dbReference type="EMBL" id="XBC48252.1"/>
    </source>
</evidence>
<feature type="domain" description="Dehydrogenase E1 component" evidence="5">
    <location>
        <begin position="19"/>
        <end position="318"/>
    </location>
</feature>
<proteinExistence type="inferred from homology"/>
<dbReference type="Gene3D" id="3.40.50.970">
    <property type="match status" value="1"/>
</dbReference>
<sequence length="330" mass="36675">MKALKESGLSNEQLLQAYRYVLTGRRLDERMWQLTRIGKSSFNISGQGAEVAQVAMALAFDTNDKDYFLPYYRDMTACLVWGMSPKDMLLGTFAKEADPSSHGRQMPNHYGSKAHHIVSHSSVVSTQYTLSTGVALGAQLSGDDYVTLVTTGDGSFNQGECAESMNFAGIKKLPLIFVVENNGYAISVSNEEQFASETLGMRGPAFGMPGERIDGSDFTEVYLTFKKYVKAARDGEGPALIELMVERLTSHSADDDHTVYRSEEDIQQMKEADSLLLMEEQLIDEGIATREELKQLDEEVKEEIDRATDEAEAMDEPAIDEMMDHVWAQG</sequence>
<dbReference type="InterPro" id="IPR029061">
    <property type="entry name" value="THDP-binding"/>
</dbReference>
<keyword evidence="3 4" id="KW-0786">Thiamine pyrophosphate</keyword>
<dbReference type="RefSeq" id="WP_347298255.1">
    <property type="nucleotide sequence ID" value="NZ_CP142434.1"/>
</dbReference>
<dbReference type="InterPro" id="IPR050771">
    <property type="entry name" value="Alpha-ketoacid_DH_E1_comp"/>
</dbReference>
<dbReference type="GO" id="GO:0009083">
    <property type="term" value="P:branched-chain amino acid catabolic process"/>
    <property type="evidence" value="ECO:0007669"/>
    <property type="project" value="TreeGrafter"/>
</dbReference>
<comment type="function">
    <text evidence="4">The branched-chain alpha-keto dehydrogenase complex catalyzes the overall conversion of alpha-keto acids to acyl-CoA and CO(2). It contains multiple copies of three enzymatic components: branched-chain alpha-keto acid decarboxylase (E1), lipoamide acyltransferase (E2) and lipoamide dehydrogenase (E3).</text>
</comment>
<evidence type="ECO:0000256" key="3">
    <source>
        <dbReference type="ARBA" id="ARBA00023052"/>
    </source>
</evidence>
<comment type="catalytic activity">
    <reaction evidence="4">
        <text>N(6)-[(R)-lipoyl]-L-lysyl-[protein] + 3-methyl-2-oxobutanoate + H(+) = N(6)-[(R)-S(8)-2-methylpropanoyldihydrolipoyl]-L-lysyl-[protein] + CO2</text>
        <dbReference type="Rhea" id="RHEA:13457"/>
        <dbReference type="Rhea" id="RHEA-COMP:10474"/>
        <dbReference type="Rhea" id="RHEA-COMP:10497"/>
        <dbReference type="ChEBI" id="CHEBI:11851"/>
        <dbReference type="ChEBI" id="CHEBI:15378"/>
        <dbReference type="ChEBI" id="CHEBI:16526"/>
        <dbReference type="ChEBI" id="CHEBI:83099"/>
        <dbReference type="ChEBI" id="CHEBI:83142"/>
        <dbReference type="EC" id="1.2.4.4"/>
    </reaction>
</comment>
<dbReference type="PANTHER" id="PTHR43380:SF1">
    <property type="entry name" value="2-OXOISOVALERATE DEHYDROGENASE SUBUNIT ALPHA, MITOCHONDRIAL"/>
    <property type="match status" value="1"/>
</dbReference>
<dbReference type="InterPro" id="IPR001017">
    <property type="entry name" value="DH_E1"/>
</dbReference>
<keyword evidence="2 4" id="KW-0560">Oxidoreductase</keyword>
<dbReference type="EC" id="1.2.4.4" evidence="4"/>
<dbReference type="GO" id="GO:0003863">
    <property type="term" value="F:branched-chain 2-oxo acid dehydrogenase activity"/>
    <property type="evidence" value="ECO:0007669"/>
    <property type="project" value="UniProtKB-EC"/>
</dbReference>